<dbReference type="GO" id="GO:0043937">
    <property type="term" value="P:regulation of sporulation"/>
    <property type="evidence" value="ECO:0007669"/>
    <property type="project" value="InterPro"/>
</dbReference>
<name>A0A1G8ZEV1_9FIRM</name>
<reference evidence="2 3" key="1">
    <citation type="submission" date="2016-10" db="EMBL/GenBank/DDBJ databases">
        <authorList>
            <person name="de Groot N.N."/>
        </authorList>
    </citation>
    <scope>NUCLEOTIDE SEQUENCE [LARGE SCALE GENOMIC DNA]</scope>
    <source>
        <strain evidence="2 3">DSM 18346</strain>
    </source>
</reference>
<keyword evidence="1" id="KW-0175">Coiled coil</keyword>
<dbReference type="SUPFAM" id="SSF140500">
    <property type="entry name" value="BAS1536-like"/>
    <property type="match status" value="1"/>
</dbReference>
<evidence type="ECO:0000313" key="3">
    <source>
        <dbReference type="Proteomes" id="UP000198718"/>
    </source>
</evidence>
<sequence>MNDKESTLEKIRKQLNNVLEENDGKVTEKVIKISKELDSIIVAEVKKEKSS</sequence>
<dbReference type="AlphaFoldDB" id="A0A1G8ZEV1"/>
<dbReference type="InterPro" id="IPR036638">
    <property type="entry name" value="HLH_DNA-bd_sf"/>
</dbReference>
<dbReference type="InterPro" id="IPR018540">
    <property type="entry name" value="Spo0E-like"/>
</dbReference>
<dbReference type="InterPro" id="IPR037208">
    <property type="entry name" value="Spo0E-like_sf"/>
</dbReference>
<protein>
    <submittedName>
        <fullName evidence="2">Spo0E like sporulation regulatory protein</fullName>
    </submittedName>
</protein>
<evidence type="ECO:0000256" key="1">
    <source>
        <dbReference type="SAM" id="Coils"/>
    </source>
</evidence>
<feature type="coiled-coil region" evidence="1">
    <location>
        <begin position="1"/>
        <end position="28"/>
    </location>
</feature>
<accession>A0A1G8ZEV1</accession>
<dbReference type="EMBL" id="FNFP01000001">
    <property type="protein sequence ID" value="SDK13558.1"/>
    <property type="molecule type" value="Genomic_DNA"/>
</dbReference>
<dbReference type="GO" id="GO:0046983">
    <property type="term" value="F:protein dimerization activity"/>
    <property type="evidence" value="ECO:0007669"/>
    <property type="project" value="InterPro"/>
</dbReference>
<organism evidence="2 3">
    <name type="scientific">Natronincola ferrireducens</name>
    <dbReference type="NCBI Taxonomy" id="393762"/>
    <lineage>
        <taxon>Bacteria</taxon>
        <taxon>Bacillati</taxon>
        <taxon>Bacillota</taxon>
        <taxon>Clostridia</taxon>
        <taxon>Peptostreptococcales</taxon>
        <taxon>Natronincolaceae</taxon>
        <taxon>Natronincola</taxon>
    </lineage>
</organism>
<evidence type="ECO:0000313" key="2">
    <source>
        <dbReference type="EMBL" id="SDK13558.1"/>
    </source>
</evidence>
<dbReference type="Pfam" id="PF09388">
    <property type="entry name" value="SpoOE-like"/>
    <property type="match status" value="1"/>
</dbReference>
<keyword evidence="3" id="KW-1185">Reference proteome</keyword>
<gene>
    <name evidence="2" type="ORF">SAMN05660472_00836</name>
</gene>
<proteinExistence type="predicted"/>
<dbReference type="Proteomes" id="UP000198718">
    <property type="component" value="Unassembled WGS sequence"/>
</dbReference>
<dbReference type="Gene3D" id="4.10.280.10">
    <property type="entry name" value="Helix-loop-helix DNA-binding domain"/>
    <property type="match status" value="1"/>
</dbReference>
<dbReference type="RefSeq" id="WP_090550664.1">
    <property type="nucleotide sequence ID" value="NZ_FNFP01000001.1"/>
</dbReference>